<reference evidence="1 2" key="1">
    <citation type="journal article" date="2016" name="Sci. Rep.">
        <title>The Dendrobium catenatum Lindl. genome sequence provides insights into polysaccharide synthase, floral development and adaptive evolution.</title>
        <authorList>
            <person name="Zhang G.Q."/>
            <person name="Xu Q."/>
            <person name="Bian C."/>
            <person name="Tsai W.C."/>
            <person name="Yeh C.M."/>
            <person name="Liu K.W."/>
            <person name="Yoshida K."/>
            <person name="Zhang L.S."/>
            <person name="Chang S.B."/>
            <person name="Chen F."/>
            <person name="Shi Y."/>
            <person name="Su Y.Y."/>
            <person name="Zhang Y.Q."/>
            <person name="Chen L.J."/>
            <person name="Yin Y."/>
            <person name="Lin M."/>
            <person name="Huang H."/>
            <person name="Deng H."/>
            <person name="Wang Z.W."/>
            <person name="Zhu S.L."/>
            <person name="Zhao X."/>
            <person name="Deng C."/>
            <person name="Niu S.C."/>
            <person name="Huang J."/>
            <person name="Wang M."/>
            <person name="Liu G.H."/>
            <person name="Yang H.J."/>
            <person name="Xiao X.J."/>
            <person name="Hsiao Y.Y."/>
            <person name="Wu W.L."/>
            <person name="Chen Y.Y."/>
            <person name="Mitsuda N."/>
            <person name="Ohme-Takagi M."/>
            <person name="Luo Y.B."/>
            <person name="Van de Peer Y."/>
            <person name="Liu Z.J."/>
        </authorList>
    </citation>
    <scope>NUCLEOTIDE SEQUENCE [LARGE SCALE GENOMIC DNA]</scope>
    <source>
        <tissue evidence="1">The whole plant</tissue>
    </source>
</reference>
<dbReference type="AlphaFoldDB" id="A0A2I0X5W0"/>
<organism evidence="1 2">
    <name type="scientific">Dendrobium catenatum</name>
    <dbReference type="NCBI Taxonomy" id="906689"/>
    <lineage>
        <taxon>Eukaryota</taxon>
        <taxon>Viridiplantae</taxon>
        <taxon>Streptophyta</taxon>
        <taxon>Embryophyta</taxon>
        <taxon>Tracheophyta</taxon>
        <taxon>Spermatophyta</taxon>
        <taxon>Magnoliopsida</taxon>
        <taxon>Liliopsida</taxon>
        <taxon>Asparagales</taxon>
        <taxon>Orchidaceae</taxon>
        <taxon>Epidendroideae</taxon>
        <taxon>Malaxideae</taxon>
        <taxon>Dendrobiinae</taxon>
        <taxon>Dendrobium</taxon>
    </lineage>
</organism>
<name>A0A2I0X5W0_9ASPA</name>
<dbReference type="EMBL" id="KZ502134">
    <property type="protein sequence ID" value="PKU83286.1"/>
    <property type="molecule type" value="Genomic_DNA"/>
</dbReference>
<dbReference type="Proteomes" id="UP000233837">
    <property type="component" value="Unassembled WGS sequence"/>
</dbReference>
<evidence type="ECO:0000313" key="2">
    <source>
        <dbReference type="Proteomes" id="UP000233837"/>
    </source>
</evidence>
<keyword evidence="2" id="KW-1185">Reference proteome</keyword>
<proteinExistence type="predicted"/>
<gene>
    <name evidence="1" type="ORF">MA16_Dca006687</name>
</gene>
<protein>
    <submittedName>
        <fullName evidence="1">Uncharacterized protein</fullName>
    </submittedName>
</protein>
<accession>A0A2I0X5W0</accession>
<evidence type="ECO:0000313" key="1">
    <source>
        <dbReference type="EMBL" id="PKU83286.1"/>
    </source>
</evidence>
<sequence>MCRFSWKENCTFGRTQTAIWTCGELLDSNVLNLRILDSSSSQENQAFVNPFGRGTKGAWDPELLQGCLILGELFSELGER</sequence>
<reference evidence="1 2" key="2">
    <citation type="journal article" date="2017" name="Nature">
        <title>The Apostasia genome and the evolution of orchids.</title>
        <authorList>
            <person name="Zhang G.Q."/>
            <person name="Liu K.W."/>
            <person name="Li Z."/>
            <person name="Lohaus R."/>
            <person name="Hsiao Y.Y."/>
            <person name="Niu S.C."/>
            <person name="Wang J.Y."/>
            <person name="Lin Y.C."/>
            <person name="Xu Q."/>
            <person name="Chen L.J."/>
            <person name="Yoshida K."/>
            <person name="Fujiwara S."/>
            <person name="Wang Z.W."/>
            <person name="Zhang Y.Q."/>
            <person name="Mitsuda N."/>
            <person name="Wang M."/>
            <person name="Liu G.H."/>
            <person name="Pecoraro L."/>
            <person name="Huang H.X."/>
            <person name="Xiao X.J."/>
            <person name="Lin M."/>
            <person name="Wu X.Y."/>
            <person name="Wu W.L."/>
            <person name="Chen Y.Y."/>
            <person name="Chang S.B."/>
            <person name="Sakamoto S."/>
            <person name="Ohme-Takagi M."/>
            <person name="Yagi M."/>
            <person name="Zeng S.J."/>
            <person name="Shen C.Y."/>
            <person name="Yeh C.M."/>
            <person name="Luo Y.B."/>
            <person name="Tsai W.C."/>
            <person name="Van de Peer Y."/>
            <person name="Liu Z.J."/>
        </authorList>
    </citation>
    <scope>NUCLEOTIDE SEQUENCE [LARGE SCALE GENOMIC DNA]</scope>
    <source>
        <tissue evidence="1">The whole plant</tissue>
    </source>
</reference>